<name>A0A0D7AWB3_9AGAR</name>
<evidence type="ECO:0000313" key="2">
    <source>
        <dbReference type="EMBL" id="KIY62507.1"/>
    </source>
</evidence>
<accession>A0A0D7AWB3</accession>
<reference evidence="2 3" key="1">
    <citation type="journal article" date="2015" name="Fungal Genet. Biol.">
        <title>Evolution of novel wood decay mechanisms in Agaricales revealed by the genome sequences of Fistulina hepatica and Cylindrobasidium torrendii.</title>
        <authorList>
            <person name="Floudas D."/>
            <person name="Held B.W."/>
            <person name="Riley R."/>
            <person name="Nagy L.G."/>
            <person name="Koehler G."/>
            <person name="Ransdell A.S."/>
            <person name="Younus H."/>
            <person name="Chow J."/>
            <person name="Chiniquy J."/>
            <person name="Lipzen A."/>
            <person name="Tritt A."/>
            <person name="Sun H."/>
            <person name="Haridas S."/>
            <person name="LaButti K."/>
            <person name="Ohm R.A."/>
            <person name="Kues U."/>
            <person name="Blanchette R.A."/>
            <person name="Grigoriev I.V."/>
            <person name="Minto R.E."/>
            <person name="Hibbett D.S."/>
        </authorList>
    </citation>
    <scope>NUCLEOTIDE SEQUENCE [LARGE SCALE GENOMIC DNA]</scope>
    <source>
        <strain evidence="2 3">FP15055 ss-10</strain>
    </source>
</reference>
<evidence type="ECO:0000256" key="1">
    <source>
        <dbReference type="SAM" id="MobiDB-lite"/>
    </source>
</evidence>
<gene>
    <name evidence="2" type="ORF">CYLTODRAFT_458932</name>
</gene>
<organism evidence="2 3">
    <name type="scientific">Cylindrobasidium torrendii FP15055 ss-10</name>
    <dbReference type="NCBI Taxonomy" id="1314674"/>
    <lineage>
        <taxon>Eukaryota</taxon>
        <taxon>Fungi</taxon>
        <taxon>Dikarya</taxon>
        <taxon>Basidiomycota</taxon>
        <taxon>Agaricomycotina</taxon>
        <taxon>Agaricomycetes</taxon>
        <taxon>Agaricomycetidae</taxon>
        <taxon>Agaricales</taxon>
        <taxon>Marasmiineae</taxon>
        <taxon>Physalacriaceae</taxon>
        <taxon>Cylindrobasidium</taxon>
    </lineage>
</organism>
<proteinExistence type="predicted"/>
<dbReference type="AlphaFoldDB" id="A0A0D7AWB3"/>
<evidence type="ECO:0000313" key="3">
    <source>
        <dbReference type="Proteomes" id="UP000054007"/>
    </source>
</evidence>
<feature type="compositionally biased region" description="Low complexity" evidence="1">
    <location>
        <begin position="210"/>
        <end position="228"/>
    </location>
</feature>
<sequence length="383" mass="43389">MSGRPPSIPLDMLLPRPPGLAGLSGFRVIDCPPAEDDVAITYERTSYTAKRAMDFAQDDGPTSFLGRGLLALLAAYFSGANDRATICYPSVCPKAGCNGSMAHFFRVGGNKDYEPTPDVAKKFQLLIWCERCRSYLQHWYQVPEAVILSDGAIRDGLLRRRAIEELRQRMPNAESAVTTLIYRGIRRSPIIRRLSPRAISRRNEVPTNTSKRSAISRASSQSSRHSEPPLLLRSLPSFQAYIPVRPPPERRVFRLRWSIFVRGQVKDGWWIWDAARNPLNNGPLLHKVPGQPGQATVFLLGSKPWISESFVNDKLVERYDYYELKWVRWSPARAILLDTDNETVAVFNVNRSAISRPHMHTATSFKWDQANDQWTSATFESDD</sequence>
<protein>
    <submittedName>
        <fullName evidence="2">Uncharacterized protein</fullName>
    </submittedName>
</protein>
<dbReference type="EMBL" id="KN880777">
    <property type="protein sequence ID" value="KIY62507.1"/>
    <property type="molecule type" value="Genomic_DNA"/>
</dbReference>
<dbReference type="Proteomes" id="UP000054007">
    <property type="component" value="Unassembled WGS sequence"/>
</dbReference>
<keyword evidence="3" id="KW-1185">Reference proteome</keyword>
<feature type="region of interest" description="Disordered" evidence="1">
    <location>
        <begin position="201"/>
        <end position="228"/>
    </location>
</feature>